<protein>
    <submittedName>
        <fullName evidence="1">Uncharacterized protein</fullName>
    </submittedName>
</protein>
<name>A0A0E0JUI2_ORYPU</name>
<dbReference type="eggNOG" id="ENOG502SQBG">
    <property type="taxonomic scope" value="Eukaryota"/>
</dbReference>
<evidence type="ECO:0000313" key="2">
    <source>
        <dbReference type="Proteomes" id="UP000026962"/>
    </source>
</evidence>
<dbReference type="EnsemblPlants" id="OPUNC02G00290.1">
    <property type="protein sequence ID" value="OPUNC02G00290.1"/>
    <property type="gene ID" value="OPUNC02G00290"/>
</dbReference>
<reference evidence="1" key="2">
    <citation type="submission" date="2018-05" db="EMBL/GenBank/DDBJ databases">
        <title>OpunRS2 (Oryza punctata Reference Sequence Version 2).</title>
        <authorList>
            <person name="Zhang J."/>
            <person name="Kudrna D."/>
            <person name="Lee S."/>
            <person name="Talag J."/>
            <person name="Welchert J."/>
            <person name="Wing R.A."/>
        </authorList>
    </citation>
    <scope>NUCLEOTIDE SEQUENCE [LARGE SCALE GENOMIC DNA]</scope>
</reference>
<accession>A0A0E0JUI2</accession>
<evidence type="ECO:0000313" key="1">
    <source>
        <dbReference type="EnsemblPlants" id="OPUNC02G00290.1"/>
    </source>
</evidence>
<keyword evidence="2" id="KW-1185">Reference proteome</keyword>
<dbReference type="STRING" id="4537.A0A0E0JUI2"/>
<dbReference type="AlphaFoldDB" id="A0A0E0JUI2"/>
<proteinExistence type="predicted"/>
<reference evidence="1" key="1">
    <citation type="submission" date="2015-04" db="UniProtKB">
        <authorList>
            <consortium name="EnsemblPlants"/>
        </authorList>
    </citation>
    <scope>IDENTIFICATION</scope>
</reference>
<dbReference type="HOGENOM" id="CLU_700930_0_0_1"/>
<sequence length="394" mass="44751">MFSSLRPHAAILSFSVTEETFRLVKSPPFAVSGVHLVELSAGKLCMVRDLRSISSMLEIWKLNDLYSSDWSSEHCIDLSTEHVARDLMKPDLIKAIGYQGRRRRRNNTCNQGNSFALPTAHSTLGMIGLFEESLAPVCKTNEEIALSSPLAKVIKGDSIPASGNTFTQEDHVFTVGLGFDPLMQCKSTYFIVEIFYRWRNFKTCHYHMTCSAFTCKTRRTHDVKQPPIPVSDMPPAYLAGFLYWMNCNQDNRSPCQSFEGILAEQELDIWKLEHGQWDRAYKVALAYSLGGAIAVVPMAVDPKDGRILLNTGRKLRLYHPTKRFRIWTSPLEHDRFFYEPPPALFRKISACFSDTSSSKEVNPLDNDIIPLVPIMYEDSLVSYPLPIKPRCLIR</sequence>
<dbReference type="Proteomes" id="UP000026962">
    <property type="component" value="Chromosome 2"/>
</dbReference>
<organism evidence="1">
    <name type="scientific">Oryza punctata</name>
    <name type="common">Red rice</name>
    <dbReference type="NCBI Taxonomy" id="4537"/>
    <lineage>
        <taxon>Eukaryota</taxon>
        <taxon>Viridiplantae</taxon>
        <taxon>Streptophyta</taxon>
        <taxon>Embryophyta</taxon>
        <taxon>Tracheophyta</taxon>
        <taxon>Spermatophyta</taxon>
        <taxon>Magnoliopsida</taxon>
        <taxon>Liliopsida</taxon>
        <taxon>Poales</taxon>
        <taxon>Poaceae</taxon>
        <taxon>BOP clade</taxon>
        <taxon>Oryzoideae</taxon>
        <taxon>Oryzeae</taxon>
        <taxon>Oryzinae</taxon>
        <taxon>Oryza</taxon>
    </lineage>
</organism>
<dbReference type="Gramene" id="OPUNC02G00290.1">
    <property type="protein sequence ID" value="OPUNC02G00290.1"/>
    <property type="gene ID" value="OPUNC02G00290"/>
</dbReference>